<dbReference type="AlphaFoldDB" id="A0AAD8T3C2"/>
<protein>
    <submittedName>
        <fullName evidence="2">Uncharacterized protein</fullName>
    </submittedName>
</protein>
<gene>
    <name evidence="2" type="ORF">QYE76_056625</name>
</gene>
<dbReference type="EMBL" id="JAUUTY010000003">
    <property type="protein sequence ID" value="KAK1668466.1"/>
    <property type="molecule type" value="Genomic_DNA"/>
</dbReference>
<feature type="region of interest" description="Disordered" evidence="1">
    <location>
        <begin position="179"/>
        <end position="217"/>
    </location>
</feature>
<dbReference type="Proteomes" id="UP001231189">
    <property type="component" value="Unassembled WGS sequence"/>
</dbReference>
<comment type="caution">
    <text evidence="2">The sequence shown here is derived from an EMBL/GenBank/DDBJ whole genome shotgun (WGS) entry which is preliminary data.</text>
</comment>
<evidence type="ECO:0000313" key="2">
    <source>
        <dbReference type="EMBL" id="KAK1668466.1"/>
    </source>
</evidence>
<accession>A0AAD8T3C2</accession>
<evidence type="ECO:0000313" key="3">
    <source>
        <dbReference type="Proteomes" id="UP001231189"/>
    </source>
</evidence>
<organism evidence="2 3">
    <name type="scientific">Lolium multiflorum</name>
    <name type="common">Italian ryegrass</name>
    <name type="synonym">Lolium perenne subsp. multiflorum</name>
    <dbReference type="NCBI Taxonomy" id="4521"/>
    <lineage>
        <taxon>Eukaryota</taxon>
        <taxon>Viridiplantae</taxon>
        <taxon>Streptophyta</taxon>
        <taxon>Embryophyta</taxon>
        <taxon>Tracheophyta</taxon>
        <taxon>Spermatophyta</taxon>
        <taxon>Magnoliopsida</taxon>
        <taxon>Liliopsida</taxon>
        <taxon>Poales</taxon>
        <taxon>Poaceae</taxon>
        <taxon>BOP clade</taxon>
        <taxon>Pooideae</taxon>
        <taxon>Poodae</taxon>
        <taxon>Poeae</taxon>
        <taxon>Poeae Chloroplast Group 2 (Poeae type)</taxon>
        <taxon>Loliodinae</taxon>
        <taxon>Loliinae</taxon>
        <taxon>Lolium</taxon>
    </lineage>
</organism>
<keyword evidence="3" id="KW-1185">Reference proteome</keyword>
<evidence type="ECO:0000256" key="1">
    <source>
        <dbReference type="SAM" id="MobiDB-lite"/>
    </source>
</evidence>
<proteinExistence type="predicted"/>
<name>A0AAD8T3C2_LOLMU</name>
<sequence length="217" mass="22835">MVEESDVEELEVQGTVAVGDLRSEVSVVTPLAQGLRSKAIYYKRAQTTPATVVRKSARNATVAPGTSALARAQQLTAEKNLEGKTTTTTTIGKDCMLFIPSAGEPGEALSIIRAKEKVQAALAETARRLAREAEAAAVSEAQGVASEEDSALPLSVQDPAPLEAGASTMTTPATWAKARLAAAKGKSGEARSRPLRKCVKASVRPVSTRQYKRRSSS</sequence>
<reference evidence="2" key="1">
    <citation type="submission" date="2023-07" db="EMBL/GenBank/DDBJ databases">
        <title>A chromosome-level genome assembly of Lolium multiflorum.</title>
        <authorList>
            <person name="Chen Y."/>
            <person name="Copetti D."/>
            <person name="Kolliker R."/>
            <person name="Studer B."/>
        </authorList>
    </citation>
    <scope>NUCLEOTIDE SEQUENCE</scope>
    <source>
        <strain evidence="2">02402/16</strain>
        <tissue evidence="2">Leaf</tissue>
    </source>
</reference>